<evidence type="ECO:0000313" key="3">
    <source>
        <dbReference type="Proteomes" id="UP001238163"/>
    </source>
</evidence>
<feature type="signal peptide" evidence="1">
    <location>
        <begin position="1"/>
        <end position="19"/>
    </location>
</feature>
<comment type="caution">
    <text evidence="2">The sequence shown here is derived from an EMBL/GenBank/DDBJ whole genome shotgun (WGS) entry which is preliminary data.</text>
</comment>
<evidence type="ECO:0000256" key="1">
    <source>
        <dbReference type="SAM" id="SignalP"/>
    </source>
</evidence>
<sequence>MKRKCLCLLSFVLPLLTFAQLQPLVLTPERWESRANPLLNWEFARDSISNPHNCGLLPYTEAPISDHCVIEAVVTPKGNLATGKDWGVIGIALYASPNHFWHVALSESPQPARKHHIEMHQNYQGHWTYANNVHELEASGRDYDWQYDTPYRLRLELAGDIVSASVHTLDGQQCFLRKVRYRNGEKPIAARPALRGLSISGQYRDIKAQWGKALPEPVVAEATQAFPPYASDSFIADITQPATGFFYPWQNSDGRWWLIDPLGRGFVILGCGTVTYEGPECESRGCFPYAEHNKKAFASRQEWSDQTLDRLKAWGFNTVGGGSRELFMRGMPHTAYISIGGNMAALGDEFDITPYEGRPCSAFPNVFHPRFQQWCDYRAELACRQNLNNPWLIGYYLDNELAWWGRGKPHSGLFDAVMRKNARHSAKMALRDFLRQKSFDDIVVFNKQWQQNVKDFNDILKLDALPENTPEQTQLKTDFLAIIAERYFRCARDAFRKVDKNHMLMGCRTAGIRSSHEVVWRAAGKYNDCLTWNMYGKVDLDEEAAYAGFHQPELLSDAFQAVYDWTQKPVIITEWSFPALDSGLPCTHGAGQRFRTQTERSMASDLYARTLLAMPFMLGYVYFMWVDEPAEGVRATHPENTNYGLVRANNEPYEELVATFTALHRDARALRLAPVPQPKPLPDVSRGTVYRRYAQGLPAMAGGAPHPQFRQQLSADKSFSVSNGRLSISRLANQPFLDVALDGQPMGRFGTMLHYLHDASRQVWADTTAIEDVTISTNADMMLITVKTRKEGPAKELAEDSRPFTMDYRIILLPDCDWFLSEIIAAGNTDNARPLDLRGMHFRLFPAFNALALPTQTVPNLWNRERFSGWLEDQGQRYAAAAAGHYRQDVGSRFWISKNDGALHPDSFRKVTATLAPGENYQPETPFYIFNLFGKGGHDAMREHVLKIIALDNN</sequence>
<organism evidence="2 3">
    <name type="scientific">Oligosphaera ethanolica</name>
    <dbReference type="NCBI Taxonomy" id="760260"/>
    <lineage>
        <taxon>Bacteria</taxon>
        <taxon>Pseudomonadati</taxon>
        <taxon>Lentisphaerota</taxon>
        <taxon>Oligosphaeria</taxon>
        <taxon>Oligosphaerales</taxon>
        <taxon>Oligosphaeraceae</taxon>
        <taxon>Oligosphaera</taxon>
    </lineage>
</organism>
<keyword evidence="1" id="KW-0732">Signal</keyword>
<gene>
    <name evidence="2" type="ORF">J3R75_002160</name>
</gene>
<protein>
    <recommendedName>
        <fullName evidence="4">Glycoside hydrolase family 42 N-terminal domain-containing protein</fullName>
    </recommendedName>
</protein>
<dbReference type="Proteomes" id="UP001238163">
    <property type="component" value="Unassembled WGS sequence"/>
</dbReference>
<accession>A0AAE4APJ5</accession>
<proteinExistence type="predicted"/>
<dbReference type="RefSeq" id="WP_307261477.1">
    <property type="nucleotide sequence ID" value="NZ_JAUSVL010000001.1"/>
</dbReference>
<evidence type="ECO:0008006" key="4">
    <source>
        <dbReference type="Google" id="ProtNLM"/>
    </source>
</evidence>
<feature type="chain" id="PRO_5042194447" description="Glycoside hydrolase family 42 N-terminal domain-containing protein" evidence="1">
    <location>
        <begin position="20"/>
        <end position="954"/>
    </location>
</feature>
<keyword evidence="3" id="KW-1185">Reference proteome</keyword>
<name>A0AAE4APJ5_9BACT</name>
<dbReference type="InterPro" id="IPR017853">
    <property type="entry name" value="GH"/>
</dbReference>
<reference evidence="2" key="1">
    <citation type="submission" date="2023-07" db="EMBL/GenBank/DDBJ databases">
        <title>Genomic Encyclopedia of Type Strains, Phase IV (KMG-IV): sequencing the most valuable type-strain genomes for metagenomic binning, comparative biology and taxonomic classification.</title>
        <authorList>
            <person name="Goeker M."/>
        </authorList>
    </citation>
    <scope>NUCLEOTIDE SEQUENCE</scope>
    <source>
        <strain evidence="2">DSM 24202</strain>
    </source>
</reference>
<evidence type="ECO:0000313" key="2">
    <source>
        <dbReference type="EMBL" id="MDQ0290053.1"/>
    </source>
</evidence>
<dbReference type="AlphaFoldDB" id="A0AAE4APJ5"/>
<dbReference type="SUPFAM" id="SSF51445">
    <property type="entry name" value="(Trans)glycosidases"/>
    <property type="match status" value="1"/>
</dbReference>
<dbReference type="EMBL" id="JAUSVL010000001">
    <property type="protein sequence ID" value="MDQ0290053.1"/>
    <property type="molecule type" value="Genomic_DNA"/>
</dbReference>
<dbReference type="Gene3D" id="3.20.20.80">
    <property type="entry name" value="Glycosidases"/>
    <property type="match status" value="1"/>
</dbReference>